<reference evidence="3" key="1">
    <citation type="submission" date="2019-09" db="EMBL/GenBank/DDBJ databases">
        <authorList>
            <person name="Jung D.-H."/>
        </authorList>
    </citation>
    <scope>NUCLEOTIDE SEQUENCE [LARGE SCALE GENOMIC DNA]</scope>
    <source>
        <strain evidence="3">JA-25</strain>
    </source>
</reference>
<dbReference type="InterPro" id="IPR029060">
    <property type="entry name" value="PIN-like_dom_sf"/>
</dbReference>
<dbReference type="Proteomes" id="UP000606008">
    <property type="component" value="Unassembled WGS sequence"/>
</dbReference>
<sequence>MNLRAVPSTILCDTGILSRAISRNAPFLEAFEEVVAISQPVISTAVYIELQHWLVLQRGLVKEPISRPDYERFRKSLDTYLILNSDSVSEQAIHIARRWPDTGVGDCYTIATALVFDVPVFTLNPKHFERVPGIVLYKPDNYTQLLLSVRRKA</sequence>
<evidence type="ECO:0000259" key="1">
    <source>
        <dbReference type="Pfam" id="PF01850"/>
    </source>
</evidence>
<accession>A0ABX0QGB9</accession>
<evidence type="ECO:0000313" key="2">
    <source>
        <dbReference type="EMBL" id="NID10928.1"/>
    </source>
</evidence>
<protein>
    <submittedName>
        <fullName evidence="2">Type II toxin-antitoxin system VapC family toxin</fullName>
    </submittedName>
</protein>
<dbReference type="InterPro" id="IPR002716">
    <property type="entry name" value="PIN_dom"/>
</dbReference>
<dbReference type="SUPFAM" id="SSF88723">
    <property type="entry name" value="PIN domain-like"/>
    <property type="match status" value="1"/>
</dbReference>
<proteinExistence type="predicted"/>
<dbReference type="Pfam" id="PF01850">
    <property type="entry name" value="PIN"/>
    <property type="match status" value="1"/>
</dbReference>
<dbReference type="EMBL" id="WAEL01000004">
    <property type="protein sequence ID" value="NID10928.1"/>
    <property type="molecule type" value="Genomic_DNA"/>
</dbReference>
<reference evidence="3" key="2">
    <citation type="submission" date="2023-07" db="EMBL/GenBank/DDBJ databases">
        <authorList>
            <person name="Jung D.-H."/>
        </authorList>
    </citation>
    <scope>NUCLEOTIDE SEQUENCE [LARGE SCALE GENOMIC DNA]</scope>
    <source>
        <strain evidence="3">JA-25</strain>
    </source>
</reference>
<feature type="domain" description="PIN" evidence="1">
    <location>
        <begin position="10"/>
        <end position="132"/>
    </location>
</feature>
<keyword evidence="3" id="KW-1185">Reference proteome</keyword>
<dbReference type="RefSeq" id="WP_085413693.1">
    <property type="nucleotide sequence ID" value="NZ_WAEL01000004.1"/>
</dbReference>
<evidence type="ECO:0000313" key="3">
    <source>
        <dbReference type="Proteomes" id="UP000606008"/>
    </source>
</evidence>
<organism evidence="2 3">
    <name type="scientific">Fibrivirga algicola</name>
    <dbReference type="NCBI Taxonomy" id="2950420"/>
    <lineage>
        <taxon>Bacteria</taxon>
        <taxon>Pseudomonadati</taxon>
        <taxon>Bacteroidota</taxon>
        <taxon>Cytophagia</taxon>
        <taxon>Cytophagales</taxon>
        <taxon>Spirosomataceae</taxon>
        <taxon>Fibrivirga</taxon>
    </lineage>
</organism>
<comment type="caution">
    <text evidence="2">The sequence shown here is derived from an EMBL/GenBank/DDBJ whole genome shotgun (WGS) entry which is preliminary data.</text>
</comment>
<name>A0ABX0QGB9_9BACT</name>
<dbReference type="Gene3D" id="3.40.50.1010">
    <property type="entry name" value="5'-nuclease"/>
    <property type="match status" value="1"/>
</dbReference>
<gene>
    <name evidence="2" type="ORF">F7231_12180</name>
</gene>